<dbReference type="Pfam" id="PF00672">
    <property type="entry name" value="HAMP"/>
    <property type="match status" value="1"/>
</dbReference>
<dbReference type="RefSeq" id="WP_225249918.1">
    <property type="nucleotide sequence ID" value="NZ_JAIWIU010000032.1"/>
</dbReference>
<dbReference type="InterPro" id="IPR032255">
    <property type="entry name" value="HBM"/>
</dbReference>
<comment type="caution">
    <text evidence="14">The sequence shown here is derived from an EMBL/GenBank/DDBJ whole genome shotgun (WGS) entry which is preliminary data.</text>
</comment>
<proteinExistence type="inferred from homology"/>
<feature type="transmembrane region" description="Helical" evidence="10">
    <location>
        <begin position="285"/>
        <end position="308"/>
    </location>
</feature>
<evidence type="ECO:0000256" key="5">
    <source>
        <dbReference type="ARBA" id="ARBA00023136"/>
    </source>
</evidence>
<feature type="coiled-coil region" evidence="9">
    <location>
        <begin position="75"/>
        <end position="132"/>
    </location>
</feature>
<evidence type="ECO:0000256" key="7">
    <source>
        <dbReference type="ARBA" id="ARBA00029447"/>
    </source>
</evidence>
<dbReference type="CDD" id="cd06225">
    <property type="entry name" value="HAMP"/>
    <property type="match status" value="1"/>
</dbReference>
<dbReference type="EMBL" id="JAIWIU010000032">
    <property type="protein sequence ID" value="MCA2015617.1"/>
    <property type="molecule type" value="Genomic_DNA"/>
</dbReference>
<keyword evidence="15" id="KW-1185">Reference proteome</keyword>
<keyword evidence="2" id="KW-1003">Cell membrane</keyword>
<evidence type="ECO:0000259" key="12">
    <source>
        <dbReference type="PROSITE" id="PS50192"/>
    </source>
</evidence>
<evidence type="ECO:0000256" key="8">
    <source>
        <dbReference type="PROSITE-ProRule" id="PRU00284"/>
    </source>
</evidence>
<keyword evidence="9" id="KW-0175">Coiled coil</keyword>
<reference evidence="15" key="1">
    <citation type="submission" date="2023-07" db="EMBL/GenBank/DDBJ databases">
        <title>Molecular identification of indigenous halophilic bacteria isolated from red sea cost, biodegradation of synthetic dyes and assessment of degraded metabolite toxicity.</title>
        <authorList>
            <person name="Chaieb K."/>
            <person name="Altayb H.N."/>
        </authorList>
    </citation>
    <scope>NUCLEOTIDE SEQUENCE [LARGE SCALE GENOMIC DNA]</scope>
    <source>
        <strain evidence="15">K20</strain>
    </source>
</reference>
<keyword evidence="6 8" id="KW-0807">Transducer</keyword>
<dbReference type="Pfam" id="PF00015">
    <property type="entry name" value="MCPsignal"/>
    <property type="match status" value="1"/>
</dbReference>
<keyword evidence="4 10" id="KW-1133">Transmembrane helix</keyword>
<sequence length="638" mass="70714">MSSFQSWLQNRSVGYKLGCGFGLVILLTVLVAFTGHYSLNMVSSRGDKVTASYNMDMLLLTAKLNFNDYVTTRNKTNADATLNNLNTLKNELTKERSLYVDQQDLEEFDFLIKNTDILIDNIRKQIASLEKSDQLKAQLDQSYADLASEVKRIFNSDNDIDSRFSSDTRSQALAVLFNLSRYLTRTAVYTHTSEDMDISKDMLLNEKSLAVINQLPAATRSMFMAQGLDKILKEYDQELKSLVQVNNQYREYSKAVESKGFEIINSVGRLVNSQKTKRLQDKGTAAYIATFVSAVAIAVGVFAAWLIWRMITQPLHETVRIAQRIADGDLTQAVTTSRKDELGTLQNTIGHMTSMLNSLIAQIASLSAELSSATTQYAQSSKANSQRMQNQQRESEQVATAMNQMSATVNEVAQYAEQASHATQEAGTVVEGGHNIVRDTATQMRSLASNISNSAVAMEDLKRYSDDVGKILDVINGVAEQTNLLALNAAIEAARAGESGRGFAVVADEVRSLASRTHQSIQEIETLIGRLQSGADDSLHSMQQSKEYSEVTLARSNDLQQAFDQISEVIRRVQDMSVQIATSSEEQSLVSDDISQSMERVNVITQEVAEQALEGEEGMQSLLARTQQLHELTTRFQI</sequence>
<dbReference type="Proteomes" id="UP001199044">
    <property type="component" value="Unassembled WGS sequence"/>
</dbReference>
<accession>A0ABS7YIW4</accession>
<evidence type="ECO:0000259" key="13">
    <source>
        <dbReference type="PROSITE" id="PS50885"/>
    </source>
</evidence>
<feature type="transmembrane region" description="Helical" evidence="10">
    <location>
        <begin position="20"/>
        <end position="39"/>
    </location>
</feature>
<evidence type="ECO:0000313" key="14">
    <source>
        <dbReference type="EMBL" id="MCA2015617.1"/>
    </source>
</evidence>
<feature type="domain" description="T-SNARE coiled-coil homology" evidence="12">
    <location>
        <begin position="553"/>
        <end position="615"/>
    </location>
</feature>
<dbReference type="InterPro" id="IPR003660">
    <property type="entry name" value="HAMP_dom"/>
</dbReference>
<dbReference type="Gene3D" id="1.10.287.950">
    <property type="entry name" value="Methyl-accepting chemotaxis protein"/>
    <property type="match status" value="1"/>
</dbReference>
<gene>
    <name evidence="14" type="ORF">LDJ79_05810</name>
</gene>
<dbReference type="SMART" id="SM01358">
    <property type="entry name" value="HBM"/>
    <property type="match status" value="1"/>
</dbReference>
<dbReference type="PROSITE" id="PS50111">
    <property type="entry name" value="CHEMOTAXIS_TRANSDUC_2"/>
    <property type="match status" value="1"/>
</dbReference>
<dbReference type="CDD" id="cd11386">
    <property type="entry name" value="MCP_signal"/>
    <property type="match status" value="1"/>
</dbReference>
<evidence type="ECO:0000256" key="9">
    <source>
        <dbReference type="SAM" id="Coils"/>
    </source>
</evidence>
<dbReference type="SUPFAM" id="SSF58104">
    <property type="entry name" value="Methyl-accepting chemotaxis protein (MCP) signaling domain"/>
    <property type="match status" value="1"/>
</dbReference>
<organism evidence="14 15">
    <name type="scientific">Vibrio tritonius</name>
    <dbReference type="NCBI Taxonomy" id="1435069"/>
    <lineage>
        <taxon>Bacteria</taxon>
        <taxon>Pseudomonadati</taxon>
        <taxon>Pseudomonadota</taxon>
        <taxon>Gammaproteobacteria</taxon>
        <taxon>Vibrionales</taxon>
        <taxon>Vibrionaceae</taxon>
        <taxon>Vibrio</taxon>
    </lineage>
</organism>
<dbReference type="SMART" id="SM00304">
    <property type="entry name" value="HAMP"/>
    <property type="match status" value="1"/>
</dbReference>
<name>A0ABS7YIW4_9VIBR</name>
<evidence type="ECO:0000256" key="2">
    <source>
        <dbReference type="ARBA" id="ARBA00022519"/>
    </source>
</evidence>
<dbReference type="InterPro" id="IPR000727">
    <property type="entry name" value="T_SNARE_dom"/>
</dbReference>
<evidence type="ECO:0000256" key="6">
    <source>
        <dbReference type="ARBA" id="ARBA00023224"/>
    </source>
</evidence>
<evidence type="ECO:0000259" key="11">
    <source>
        <dbReference type="PROSITE" id="PS50111"/>
    </source>
</evidence>
<dbReference type="PANTHER" id="PTHR32089:SF119">
    <property type="entry name" value="METHYL-ACCEPTING CHEMOTAXIS PROTEIN CTPL"/>
    <property type="match status" value="1"/>
</dbReference>
<comment type="subcellular location">
    <subcellularLocation>
        <location evidence="1">Cell inner membrane</location>
        <topology evidence="1">Multi-pass membrane protein</topology>
    </subcellularLocation>
</comment>
<protein>
    <submittedName>
        <fullName evidence="14">Methyl-accepting chemotaxis protein</fullName>
    </submittedName>
</protein>
<dbReference type="Gene3D" id="6.10.340.10">
    <property type="match status" value="1"/>
</dbReference>
<evidence type="ECO:0000313" key="15">
    <source>
        <dbReference type="Proteomes" id="UP001199044"/>
    </source>
</evidence>
<dbReference type="PROSITE" id="PS50885">
    <property type="entry name" value="HAMP"/>
    <property type="match status" value="1"/>
</dbReference>
<dbReference type="InterPro" id="IPR004089">
    <property type="entry name" value="MCPsignal_dom"/>
</dbReference>
<evidence type="ECO:0000256" key="4">
    <source>
        <dbReference type="ARBA" id="ARBA00022989"/>
    </source>
</evidence>
<keyword evidence="2" id="KW-0997">Cell inner membrane</keyword>
<comment type="similarity">
    <text evidence="7">Belongs to the methyl-accepting chemotaxis (MCP) protein family.</text>
</comment>
<evidence type="ECO:0000256" key="1">
    <source>
        <dbReference type="ARBA" id="ARBA00004429"/>
    </source>
</evidence>
<dbReference type="PANTHER" id="PTHR32089">
    <property type="entry name" value="METHYL-ACCEPTING CHEMOTAXIS PROTEIN MCPB"/>
    <property type="match status" value="1"/>
</dbReference>
<feature type="domain" description="Methyl-accepting transducer" evidence="11">
    <location>
        <begin position="366"/>
        <end position="602"/>
    </location>
</feature>
<keyword evidence="5 10" id="KW-0472">Membrane</keyword>
<dbReference type="InterPro" id="IPR004090">
    <property type="entry name" value="Chemotax_Me-accpt_rcpt"/>
</dbReference>
<dbReference type="PROSITE" id="PS50192">
    <property type="entry name" value="T_SNARE"/>
    <property type="match status" value="1"/>
</dbReference>
<dbReference type="SMART" id="SM00283">
    <property type="entry name" value="MA"/>
    <property type="match status" value="1"/>
</dbReference>
<feature type="domain" description="HAMP" evidence="13">
    <location>
        <begin position="309"/>
        <end position="361"/>
    </location>
</feature>
<dbReference type="PRINTS" id="PR00260">
    <property type="entry name" value="CHEMTRNSDUCR"/>
</dbReference>
<evidence type="ECO:0000256" key="3">
    <source>
        <dbReference type="ARBA" id="ARBA00022692"/>
    </source>
</evidence>
<evidence type="ECO:0000256" key="10">
    <source>
        <dbReference type="SAM" id="Phobius"/>
    </source>
</evidence>
<keyword evidence="3 10" id="KW-0812">Transmembrane</keyword>